<geneLocation type="plasmid" evidence="4">
    <name>pMI06-01</name>
</geneLocation>
<evidence type="ECO:0000256" key="1">
    <source>
        <dbReference type="ARBA" id="ARBA00023172"/>
    </source>
</evidence>
<dbReference type="EMBL" id="AB910519">
    <property type="protein sequence ID" value="BAP28760.1"/>
    <property type="molecule type" value="Genomic_DNA"/>
</dbReference>
<dbReference type="GO" id="GO:0006310">
    <property type="term" value="P:DNA recombination"/>
    <property type="evidence" value="ECO:0007669"/>
    <property type="project" value="UniProtKB-KW"/>
</dbReference>
<sequence>MNNVEPIRDKTKIQDVKLYLKGKNLRSYTMFIVGINVALRITDLLSLKWGDVLKENKKTFKDIEIYEGKTKKHRKIKLNKSAGKALKELMESLPYINMNDFIFKSREGENKAITRQQALNILKEAAKSVGVEENIGTHSLRKTWGYHAWKAGFNPAIIMETLNHSNLAMTKRYLGIRQDDVNELYTKLNID</sequence>
<dbReference type="InterPro" id="IPR011010">
    <property type="entry name" value="DNA_brk_join_enz"/>
</dbReference>
<geneLocation type="plasmid" evidence="5">
    <name>pTO08</name>
</geneLocation>
<evidence type="ECO:0000313" key="5">
    <source>
        <dbReference type="EMBL" id="BAP28777.1"/>
    </source>
</evidence>
<name>A0A077KBM4_CLOBO</name>
<protein>
    <submittedName>
        <fullName evidence="5">Putative phage integrase</fullName>
    </submittedName>
</protein>
<evidence type="ECO:0000259" key="2">
    <source>
        <dbReference type="PROSITE" id="PS51898"/>
    </source>
</evidence>
<accession>A0A077KBM4</accession>
<keyword evidence="1" id="KW-0233">DNA recombination</keyword>
<dbReference type="InterPro" id="IPR002104">
    <property type="entry name" value="Integrase_catalytic"/>
</dbReference>
<evidence type="ECO:0000313" key="3">
    <source>
        <dbReference type="EMBL" id="BAP28092.1"/>
    </source>
</evidence>
<dbReference type="EMBL" id="AB910391">
    <property type="protein sequence ID" value="BAP28092.1"/>
    <property type="molecule type" value="Genomic_DNA"/>
</dbReference>
<dbReference type="AlphaFoldDB" id="A0A077KBM4"/>
<dbReference type="Gene3D" id="1.10.443.10">
    <property type="entry name" value="Intergrase catalytic core"/>
    <property type="match status" value="1"/>
</dbReference>
<dbReference type="RefSeq" id="WP_011988291.1">
    <property type="nucleotide sequence ID" value="NC_024989.1"/>
</dbReference>
<dbReference type="SUPFAM" id="SSF56349">
    <property type="entry name" value="DNA breaking-rejoining enzymes"/>
    <property type="match status" value="1"/>
</dbReference>
<keyword evidence="5" id="KW-0614">Plasmid</keyword>
<evidence type="ECO:0000313" key="4">
    <source>
        <dbReference type="EMBL" id="BAP28760.1"/>
    </source>
</evidence>
<proteinExistence type="predicted"/>
<reference evidence="5" key="1">
    <citation type="journal article" date="2014" name="Appl. Environ. Microbiol.">
        <title>Genetic characterization and comparison of Clostridium botulinum isolates from botulism cases in Japan between 2006 and 2011.</title>
        <authorList>
            <person name="Kenri T."/>
            <person name="Sekizuka T."/>
            <person name="Yamamoto A."/>
            <person name="Iwaki M."/>
            <person name="Komiya T."/>
            <person name="Hatakeyama T."/>
            <person name="Nakajima H."/>
            <person name="Takahashi M."/>
            <person name="Kuroda M."/>
            <person name="Shibayama K."/>
        </authorList>
    </citation>
    <scope>NUCLEOTIDE SEQUENCE</scope>
    <source>
        <strain evidence="3">Miyagi2006</strain>
        <strain evidence="4">Miyagi2006-01</strain>
        <strain evidence="5">Tochigi2008</strain>
        <plasmid evidence="3">pMI06</plasmid>
        <plasmid evidence="4">pMI06-01</plasmid>
        <plasmid evidence="5">pTO08</plasmid>
    </source>
</reference>
<dbReference type="EMBL" id="AB910520">
    <property type="protein sequence ID" value="BAP28777.1"/>
    <property type="molecule type" value="Genomic_DNA"/>
</dbReference>
<dbReference type="PATRIC" id="fig|1491.420.peg.18"/>
<dbReference type="PANTHER" id="PTHR30349:SF82">
    <property type="entry name" value="INTEGRASE_RECOMBINASE YOEC-RELATED"/>
    <property type="match status" value="1"/>
</dbReference>
<organism evidence="5">
    <name type="scientific">Clostridium botulinum</name>
    <dbReference type="NCBI Taxonomy" id="1491"/>
    <lineage>
        <taxon>Bacteria</taxon>
        <taxon>Bacillati</taxon>
        <taxon>Bacillota</taxon>
        <taxon>Clostridia</taxon>
        <taxon>Eubacteriales</taxon>
        <taxon>Clostridiaceae</taxon>
        <taxon>Clostridium</taxon>
    </lineage>
</organism>
<geneLocation type="plasmid" evidence="3">
    <name>pMI06</name>
</geneLocation>
<dbReference type="GO" id="GO:0015074">
    <property type="term" value="P:DNA integration"/>
    <property type="evidence" value="ECO:0007669"/>
    <property type="project" value="InterPro"/>
</dbReference>
<dbReference type="PROSITE" id="PS51898">
    <property type="entry name" value="TYR_RECOMBINASE"/>
    <property type="match status" value="1"/>
</dbReference>
<dbReference type="GO" id="GO:0003677">
    <property type="term" value="F:DNA binding"/>
    <property type="evidence" value="ECO:0007669"/>
    <property type="project" value="InterPro"/>
</dbReference>
<dbReference type="Pfam" id="PF00589">
    <property type="entry name" value="Phage_integrase"/>
    <property type="match status" value="1"/>
</dbReference>
<feature type="domain" description="Tyr recombinase" evidence="2">
    <location>
        <begin position="1"/>
        <end position="186"/>
    </location>
</feature>
<dbReference type="PANTHER" id="PTHR30349">
    <property type="entry name" value="PHAGE INTEGRASE-RELATED"/>
    <property type="match status" value="1"/>
</dbReference>
<dbReference type="CDD" id="cd01192">
    <property type="entry name" value="INT_C_like_3"/>
    <property type="match status" value="1"/>
</dbReference>
<dbReference type="InterPro" id="IPR013762">
    <property type="entry name" value="Integrase-like_cat_sf"/>
</dbReference>
<dbReference type="InterPro" id="IPR050090">
    <property type="entry name" value="Tyrosine_recombinase_XerCD"/>
</dbReference>